<comment type="subcellular location">
    <subcellularLocation>
        <location evidence="5">Cytoplasm</location>
    </subcellularLocation>
</comment>
<gene>
    <name evidence="5" type="primary">bioH</name>
    <name evidence="7" type="ordered locus">Sden_3530</name>
</gene>
<keyword evidence="2 5" id="KW-0963">Cytoplasm</keyword>
<keyword evidence="4 5" id="KW-0378">Hydrolase</keyword>
<dbReference type="RefSeq" id="WP_011497945.1">
    <property type="nucleotide sequence ID" value="NC_007954.1"/>
</dbReference>
<feature type="binding site" evidence="5">
    <location>
        <begin position="84"/>
        <end position="85"/>
    </location>
    <ligand>
        <name>substrate</name>
    </ligand>
</feature>
<feature type="active site" description="Nucleophile" evidence="5">
    <location>
        <position position="84"/>
    </location>
</feature>
<dbReference type="Pfam" id="PF00561">
    <property type="entry name" value="Abhydrolase_1"/>
    <property type="match status" value="1"/>
</dbReference>
<protein>
    <recommendedName>
        <fullName evidence="5">Pimeloyl-[acyl-carrier protein] methyl ester esterase</fullName>
        <ecNumber evidence="5">3.1.1.85</ecNumber>
    </recommendedName>
    <alternativeName>
        <fullName evidence="5">Biotin synthesis protein BioH</fullName>
    </alternativeName>
    <alternativeName>
        <fullName evidence="5">Carboxylesterase BioH</fullName>
    </alternativeName>
</protein>
<evidence type="ECO:0000313" key="8">
    <source>
        <dbReference type="Proteomes" id="UP000001982"/>
    </source>
</evidence>
<sequence length="260" mass="28675">MNNVNKAKLHVEVQGQGADLVVLHGWGVNNAVFSSLKHELADYRVHYVDLPGFGHSPSIDGDINAWVEALVSALPSSAIWLGWSLGGLVAKQAAISYPDKVRALVTVASSPCFMAREIENWPGIAPKVLAQFSSQLGSNLPKTLDRFLAIQAMGSDTMKQDLTELKQLLLDKPLPQAQALEQGLAMLAQVDLRQELAKISQPWLRFWGRLDGLVPQKIQAHLPHGSQIEDVIQHKASHAPFISHQQEFSQHLLTWLAKQQ</sequence>
<dbReference type="HAMAP" id="MF_01260">
    <property type="entry name" value="Carboxylester"/>
    <property type="match status" value="1"/>
</dbReference>
<feature type="binding site" evidence="5">
    <location>
        <begin position="147"/>
        <end position="151"/>
    </location>
    <ligand>
        <name>substrate</name>
    </ligand>
</feature>
<evidence type="ECO:0000256" key="4">
    <source>
        <dbReference type="ARBA" id="ARBA00022801"/>
    </source>
</evidence>
<dbReference type="AlphaFoldDB" id="Q12IC1"/>
<dbReference type="GO" id="GO:0009102">
    <property type="term" value="P:biotin biosynthetic process"/>
    <property type="evidence" value="ECO:0007669"/>
    <property type="project" value="UniProtKB-UniRule"/>
</dbReference>
<evidence type="ECO:0000256" key="3">
    <source>
        <dbReference type="ARBA" id="ARBA00022756"/>
    </source>
</evidence>
<dbReference type="InterPro" id="IPR050228">
    <property type="entry name" value="Carboxylesterase_BioH"/>
</dbReference>
<comment type="catalytic activity">
    <reaction evidence="5">
        <text>6-carboxyhexanoyl-[ACP] methyl ester + H2O = 6-carboxyhexanoyl-[ACP] + methanol + H(+)</text>
        <dbReference type="Rhea" id="RHEA:42700"/>
        <dbReference type="Rhea" id="RHEA-COMP:9955"/>
        <dbReference type="Rhea" id="RHEA-COMP:10186"/>
        <dbReference type="ChEBI" id="CHEBI:15377"/>
        <dbReference type="ChEBI" id="CHEBI:15378"/>
        <dbReference type="ChEBI" id="CHEBI:17790"/>
        <dbReference type="ChEBI" id="CHEBI:78846"/>
        <dbReference type="ChEBI" id="CHEBI:82735"/>
        <dbReference type="EC" id="3.1.1.85"/>
    </reaction>
</comment>
<feature type="active site" evidence="5">
    <location>
        <position position="238"/>
    </location>
</feature>
<keyword evidence="1 5" id="KW-0719">Serine esterase</keyword>
<keyword evidence="3 5" id="KW-0093">Biotin biosynthesis</keyword>
<dbReference type="Gene3D" id="3.40.50.1820">
    <property type="entry name" value="alpha/beta hydrolase"/>
    <property type="match status" value="1"/>
</dbReference>
<feature type="active site" evidence="5">
    <location>
        <position position="211"/>
    </location>
</feature>
<dbReference type="STRING" id="318161.Sden_3530"/>
<dbReference type="SUPFAM" id="SSF53474">
    <property type="entry name" value="alpha/beta-Hydrolases"/>
    <property type="match status" value="1"/>
</dbReference>
<evidence type="ECO:0000256" key="5">
    <source>
        <dbReference type="HAMAP-Rule" id="MF_01260"/>
    </source>
</evidence>
<feature type="domain" description="AB hydrolase-1" evidence="6">
    <location>
        <begin position="20"/>
        <end position="239"/>
    </location>
</feature>
<dbReference type="eggNOG" id="COG0596">
    <property type="taxonomic scope" value="Bacteria"/>
</dbReference>
<comment type="similarity">
    <text evidence="5">Belongs to the AB hydrolase superfamily. Carboxylesterase BioH family.</text>
</comment>
<dbReference type="EC" id="3.1.1.85" evidence="5"/>
<dbReference type="Proteomes" id="UP000001982">
    <property type="component" value="Chromosome"/>
</dbReference>
<dbReference type="InterPro" id="IPR000073">
    <property type="entry name" value="AB_hydrolase_1"/>
</dbReference>
<comment type="pathway">
    <text evidence="5">Cofactor biosynthesis; biotin biosynthesis.</text>
</comment>
<dbReference type="PANTHER" id="PTHR43194:SF5">
    <property type="entry name" value="PIMELOYL-[ACYL-CARRIER PROTEIN] METHYL ESTER ESTERASE"/>
    <property type="match status" value="1"/>
</dbReference>
<dbReference type="GO" id="GO:0005737">
    <property type="term" value="C:cytoplasm"/>
    <property type="evidence" value="ECO:0007669"/>
    <property type="project" value="UniProtKB-SubCell"/>
</dbReference>
<dbReference type="KEGG" id="sdn:Sden_3530"/>
<feature type="binding site" evidence="5">
    <location>
        <position position="238"/>
    </location>
    <ligand>
        <name>substrate</name>
    </ligand>
</feature>
<comment type="function">
    <text evidence="5">The physiological role of BioH is to remove the methyl group introduced by BioC when the pimeloyl moiety is complete. It allows to synthesize pimeloyl-ACP via the fatty acid synthetic pathway through the hydrolysis of the ester bonds of pimeloyl-ACP esters.</text>
</comment>
<evidence type="ECO:0000256" key="2">
    <source>
        <dbReference type="ARBA" id="ARBA00022490"/>
    </source>
</evidence>
<dbReference type="NCBIfam" id="TIGR01738">
    <property type="entry name" value="bioH"/>
    <property type="match status" value="1"/>
</dbReference>
<dbReference type="GO" id="GO:0090499">
    <property type="term" value="F:pimelyl-[acyl-carrier protein] methyl ester esterase activity"/>
    <property type="evidence" value="ECO:0007669"/>
    <property type="project" value="UniProtKB-EC"/>
</dbReference>
<name>Q12IC1_SHEDO</name>
<evidence type="ECO:0000259" key="6">
    <source>
        <dbReference type="Pfam" id="PF00561"/>
    </source>
</evidence>
<dbReference type="InterPro" id="IPR029058">
    <property type="entry name" value="AB_hydrolase_fold"/>
</dbReference>
<dbReference type="ESTHER" id="shedo-q12ic1">
    <property type="family name" value="BioH"/>
</dbReference>
<reference evidence="7 8" key="1">
    <citation type="submission" date="2006-03" db="EMBL/GenBank/DDBJ databases">
        <title>Complete sequence of Shewanella denitrificans OS217.</title>
        <authorList>
            <consortium name="US DOE Joint Genome Institute"/>
            <person name="Copeland A."/>
            <person name="Lucas S."/>
            <person name="Lapidus A."/>
            <person name="Barry K."/>
            <person name="Detter J.C."/>
            <person name="Glavina del Rio T."/>
            <person name="Hammon N."/>
            <person name="Israni S."/>
            <person name="Dalin E."/>
            <person name="Tice H."/>
            <person name="Pitluck S."/>
            <person name="Brettin T."/>
            <person name="Bruce D."/>
            <person name="Han C."/>
            <person name="Tapia R."/>
            <person name="Gilna P."/>
            <person name="Kiss H."/>
            <person name="Schmutz J."/>
            <person name="Larimer F."/>
            <person name="Land M."/>
            <person name="Hauser L."/>
            <person name="Kyrpides N."/>
            <person name="Lykidis A."/>
            <person name="Richardson P."/>
        </authorList>
    </citation>
    <scope>NUCLEOTIDE SEQUENCE [LARGE SCALE GENOMIC DNA]</scope>
    <source>
        <strain evidence="8">OS217 / ATCC BAA-1090 / DSM 15013</strain>
    </source>
</reference>
<organism evidence="7 8">
    <name type="scientific">Shewanella denitrificans (strain OS217 / ATCC BAA-1090 / DSM 15013)</name>
    <dbReference type="NCBI Taxonomy" id="318161"/>
    <lineage>
        <taxon>Bacteria</taxon>
        <taxon>Pseudomonadati</taxon>
        <taxon>Pseudomonadota</taxon>
        <taxon>Gammaproteobacteria</taxon>
        <taxon>Alteromonadales</taxon>
        <taxon>Shewanellaceae</taxon>
        <taxon>Shewanella</taxon>
    </lineage>
</organism>
<dbReference type="HOGENOM" id="CLU_020336_12_2_6"/>
<dbReference type="UniPathway" id="UPA00078"/>
<dbReference type="InterPro" id="IPR010076">
    <property type="entry name" value="BioH"/>
</dbReference>
<dbReference type="EMBL" id="CP000302">
    <property type="protein sequence ID" value="ABE56805.1"/>
    <property type="molecule type" value="Genomic_DNA"/>
</dbReference>
<dbReference type="OrthoDB" id="9780744at2"/>
<accession>Q12IC1</accession>
<keyword evidence="8" id="KW-1185">Reference proteome</keyword>
<evidence type="ECO:0000313" key="7">
    <source>
        <dbReference type="EMBL" id="ABE56805.1"/>
    </source>
</evidence>
<feature type="binding site" evidence="5">
    <location>
        <position position="26"/>
    </location>
    <ligand>
        <name>substrate</name>
    </ligand>
</feature>
<dbReference type="PANTHER" id="PTHR43194">
    <property type="entry name" value="HYDROLASE ALPHA/BETA FOLD FAMILY"/>
    <property type="match status" value="1"/>
</dbReference>
<evidence type="ECO:0000256" key="1">
    <source>
        <dbReference type="ARBA" id="ARBA00022487"/>
    </source>
</evidence>
<comment type="subunit">
    <text evidence="5">Monomer.</text>
</comment>
<proteinExistence type="inferred from homology"/>